<gene>
    <name evidence="1" type="ORF">SAMN04487885_1011</name>
</gene>
<proteinExistence type="predicted"/>
<dbReference type="STRING" id="1529.SAMN04487885_1011"/>
<reference evidence="1 2" key="1">
    <citation type="submission" date="2016-10" db="EMBL/GenBank/DDBJ databases">
        <authorList>
            <person name="de Groot N.N."/>
        </authorList>
    </citation>
    <scope>NUCLEOTIDE SEQUENCE [LARGE SCALE GENOMIC DNA]</scope>
    <source>
        <strain evidence="1 2">NLAE-zl-G419</strain>
    </source>
</reference>
<protein>
    <recommendedName>
        <fullName evidence="3">HNH nuclease domain-containing protein</fullName>
    </recommendedName>
</protein>
<dbReference type="AlphaFoldDB" id="A0A1I2J5R2"/>
<dbReference type="Proteomes" id="UP000182135">
    <property type="component" value="Unassembled WGS sequence"/>
</dbReference>
<keyword evidence="2" id="KW-1185">Reference proteome</keyword>
<evidence type="ECO:0000313" key="2">
    <source>
        <dbReference type="Proteomes" id="UP000182135"/>
    </source>
</evidence>
<name>A0A1I2J5R2_9CLOT</name>
<evidence type="ECO:0000313" key="1">
    <source>
        <dbReference type="EMBL" id="SFF48296.1"/>
    </source>
</evidence>
<sequence>MPDINNNYKNTKNTFEIKNGVALMTILKKDGTELIAKIDEADLEKVQSAGTWFAEWHKDFNSYLVQNISSSKLNKKSKPLKQSLQTVIMDTAPSAPIRHINNDTLDNRRCNLEVFKRDAVNKTEKINEDTIAILLMDKHGNVTSKALISAEDLSEVIVPGYTWVSHKVNNEICVVANTPSGRIHLDKILMNPAENQKVHHINLNPLDNRRHNLELNEIEE</sequence>
<dbReference type="eggNOG" id="ENOG5033UMK">
    <property type="taxonomic scope" value="Bacteria"/>
</dbReference>
<organism evidence="1 2">
    <name type="scientific">Clostridium cadaveris</name>
    <dbReference type="NCBI Taxonomy" id="1529"/>
    <lineage>
        <taxon>Bacteria</taxon>
        <taxon>Bacillati</taxon>
        <taxon>Bacillota</taxon>
        <taxon>Clostridia</taxon>
        <taxon>Eubacteriales</taxon>
        <taxon>Clostridiaceae</taxon>
        <taxon>Clostridium</taxon>
    </lineage>
</organism>
<evidence type="ECO:0008006" key="3">
    <source>
        <dbReference type="Google" id="ProtNLM"/>
    </source>
</evidence>
<dbReference type="EMBL" id="FOOE01000001">
    <property type="protein sequence ID" value="SFF48296.1"/>
    <property type="molecule type" value="Genomic_DNA"/>
</dbReference>
<accession>A0A1I2J5R2</accession>